<dbReference type="InterPro" id="IPR051313">
    <property type="entry name" value="Bact_iron-sidero_bind"/>
</dbReference>
<evidence type="ECO:0000259" key="6">
    <source>
        <dbReference type="PROSITE" id="PS50983"/>
    </source>
</evidence>
<dbReference type="PANTHER" id="PTHR30532:SF25">
    <property type="entry name" value="IRON(III) DICITRATE-BINDING PERIPLASMIC PROTEIN"/>
    <property type="match status" value="1"/>
</dbReference>
<dbReference type="Proteomes" id="UP000271683">
    <property type="component" value="Unassembled WGS sequence"/>
</dbReference>
<comment type="subcellular location">
    <subcellularLocation>
        <location evidence="1">Cell envelope</location>
    </subcellularLocation>
</comment>
<evidence type="ECO:0000256" key="1">
    <source>
        <dbReference type="ARBA" id="ARBA00004196"/>
    </source>
</evidence>
<feature type="domain" description="Fe/B12 periplasmic-binding" evidence="6">
    <location>
        <begin position="57"/>
        <end position="318"/>
    </location>
</feature>
<evidence type="ECO:0000313" key="7">
    <source>
        <dbReference type="EMBL" id="ROP27895.1"/>
    </source>
</evidence>
<dbReference type="AlphaFoldDB" id="A0A3N1GCD5"/>
<comment type="similarity">
    <text evidence="2">Belongs to the bacterial solute-binding protein 8 family.</text>
</comment>
<feature type="signal peptide" evidence="5">
    <location>
        <begin position="1"/>
        <end position="22"/>
    </location>
</feature>
<keyword evidence="3" id="KW-0813">Transport</keyword>
<dbReference type="SUPFAM" id="SSF53807">
    <property type="entry name" value="Helical backbone' metal receptor"/>
    <property type="match status" value="1"/>
</dbReference>
<reference evidence="7 8" key="1">
    <citation type="submission" date="2018-11" db="EMBL/GenBank/DDBJ databases">
        <title>Sequencing the genomes of 1000 actinobacteria strains.</title>
        <authorList>
            <person name="Klenk H.-P."/>
        </authorList>
    </citation>
    <scope>NUCLEOTIDE SEQUENCE [LARGE SCALE GENOMIC DNA]</scope>
    <source>
        <strain evidence="7 8">DSM 43634</strain>
    </source>
</reference>
<gene>
    <name evidence="7" type="ORF">EDD30_0593</name>
</gene>
<keyword evidence="4 5" id="KW-0732">Signal</keyword>
<protein>
    <submittedName>
        <fullName evidence="7">Iron complex transport system substrate-binding protein</fullName>
    </submittedName>
</protein>
<comment type="caution">
    <text evidence="7">The sequence shown here is derived from an EMBL/GenBank/DDBJ whole genome shotgun (WGS) entry which is preliminary data.</text>
</comment>
<dbReference type="GO" id="GO:1901678">
    <property type="term" value="P:iron coordination entity transport"/>
    <property type="evidence" value="ECO:0007669"/>
    <property type="project" value="UniProtKB-ARBA"/>
</dbReference>
<evidence type="ECO:0000256" key="5">
    <source>
        <dbReference type="SAM" id="SignalP"/>
    </source>
</evidence>
<organism evidence="7 8">
    <name type="scientific">Couchioplanes caeruleus</name>
    <dbReference type="NCBI Taxonomy" id="56438"/>
    <lineage>
        <taxon>Bacteria</taxon>
        <taxon>Bacillati</taxon>
        <taxon>Actinomycetota</taxon>
        <taxon>Actinomycetes</taxon>
        <taxon>Micromonosporales</taxon>
        <taxon>Micromonosporaceae</taxon>
        <taxon>Couchioplanes</taxon>
    </lineage>
</organism>
<accession>A0A3N1GCD5</accession>
<proteinExistence type="inferred from homology"/>
<dbReference type="EMBL" id="RJKL01000001">
    <property type="protein sequence ID" value="ROP27895.1"/>
    <property type="molecule type" value="Genomic_DNA"/>
</dbReference>
<dbReference type="PANTHER" id="PTHR30532">
    <property type="entry name" value="IRON III DICITRATE-BINDING PERIPLASMIC PROTEIN"/>
    <property type="match status" value="1"/>
</dbReference>
<evidence type="ECO:0000313" key="8">
    <source>
        <dbReference type="Proteomes" id="UP000271683"/>
    </source>
</evidence>
<dbReference type="CDD" id="cd01146">
    <property type="entry name" value="FhuD"/>
    <property type="match status" value="1"/>
</dbReference>
<name>A0A3N1GCD5_9ACTN</name>
<evidence type="ECO:0000256" key="2">
    <source>
        <dbReference type="ARBA" id="ARBA00008814"/>
    </source>
</evidence>
<dbReference type="Pfam" id="PF01497">
    <property type="entry name" value="Peripla_BP_2"/>
    <property type="match status" value="1"/>
</dbReference>
<dbReference type="GO" id="GO:0030288">
    <property type="term" value="C:outer membrane-bounded periplasmic space"/>
    <property type="evidence" value="ECO:0007669"/>
    <property type="project" value="TreeGrafter"/>
</dbReference>
<dbReference type="PROSITE" id="PS50983">
    <property type="entry name" value="FE_B12_PBP"/>
    <property type="match status" value="1"/>
</dbReference>
<evidence type="ECO:0000256" key="3">
    <source>
        <dbReference type="ARBA" id="ARBA00022448"/>
    </source>
</evidence>
<dbReference type="InterPro" id="IPR002491">
    <property type="entry name" value="ABC_transptr_periplasmic_BD"/>
</dbReference>
<feature type="chain" id="PRO_5039713541" evidence="5">
    <location>
        <begin position="23"/>
        <end position="318"/>
    </location>
</feature>
<dbReference type="PROSITE" id="PS51257">
    <property type="entry name" value="PROKAR_LIPOPROTEIN"/>
    <property type="match status" value="1"/>
</dbReference>
<dbReference type="Gene3D" id="3.40.50.1980">
    <property type="entry name" value="Nitrogenase molybdenum iron protein domain"/>
    <property type="match status" value="2"/>
</dbReference>
<sequence>MEMRNRLGLALTATVLAGLGLAGCGASSSGDDPAAGGQTREIVHAMGTTKVPVAPTRVVVLDTDKIDTALTLGVTPVGAARAGELTGWPTYIGADATKDIKELGTLQEPNLEAIQALRPDLILGSKFRQEKYYDELAKIAPTVFTENVGKPWKENFLLDGKALGKEELAKEKLAAYEARAKAVGAKIGNPGTAKVSIVRFMPTEIRIYGPESFAGIVVGDTGLGRPERQLLTGKQDRRFDKVSPERVSEVDGTVIFVAAYGPKAAEQQTAVTAGPLWKNLGAVKAGKAHVVPDETWMTGIGVTAAGKILDDLEKHLAA</sequence>
<evidence type="ECO:0000256" key="4">
    <source>
        <dbReference type="ARBA" id="ARBA00022729"/>
    </source>
</evidence>